<dbReference type="InterPro" id="IPR001789">
    <property type="entry name" value="Sig_transdc_resp-reg_receiver"/>
</dbReference>
<evidence type="ECO:0000256" key="5">
    <source>
        <dbReference type="ARBA" id="ARBA00023015"/>
    </source>
</evidence>
<keyword evidence="4" id="KW-0902">Two-component regulatory system</keyword>
<name>A0A9J7BWY6_9BACT</name>
<dbReference type="Proteomes" id="UP001059380">
    <property type="component" value="Chromosome"/>
</dbReference>
<dbReference type="Gene3D" id="1.10.8.60">
    <property type="match status" value="1"/>
</dbReference>
<feature type="modified residue" description="4-aspartylphosphate" evidence="8">
    <location>
        <position position="54"/>
    </location>
</feature>
<dbReference type="GO" id="GO:0000160">
    <property type="term" value="P:phosphorelay signal transduction system"/>
    <property type="evidence" value="ECO:0007669"/>
    <property type="project" value="UniProtKB-KW"/>
</dbReference>
<dbReference type="InterPro" id="IPR027417">
    <property type="entry name" value="P-loop_NTPase"/>
</dbReference>
<organism evidence="11 12">
    <name type="scientific">Occallatibacter riparius</name>
    <dbReference type="NCBI Taxonomy" id="1002689"/>
    <lineage>
        <taxon>Bacteria</taxon>
        <taxon>Pseudomonadati</taxon>
        <taxon>Acidobacteriota</taxon>
        <taxon>Terriglobia</taxon>
        <taxon>Terriglobales</taxon>
        <taxon>Acidobacteriaceae</taxon>
        <taxon>Occallatibacter</taxon>
    </lineage>
</organism>
<evidence type="ECO:0000313" key="11">
    <source>
        <dbReference type="EMBL" id="UWZ85398.1"/>
    </source>
</evidence>
<dbReference type="Pfam" id="PF25601">
    <property type="entry name" value="AAA_lid_14"/>
    <property type="match status" value="1"/>
</dbReference>
<evidence type="ECO:0000259" key="9">
    <source>
        <dbReference type="PROSITE" id="PS50045"/>
    </source>
</evidence>
<evidence type="ECO:0000256" key="4">
    <source>
        <dbReference type="ARBA" id="ARBA00023012"/>
    </source>
</evidence>
<reference evidence="11" key="1">
    <citation type="submission" date="2021-04" db="EMBL/GenBank/DDBJ databases">
        <title>Phylogenetic analysis of Acidobacteriaceae.</title>
        <authorList>
            <person name="Qiu L."/>
            <person name="Zhang Q."/>
        </authorList>
    </citation>
    <scope>NUCLEOTIDE SEQUENCE</scope>
    <source>
        <strain evidence="11">DSM 25168</strain>
    </source>
</reference>
<dbReference type="InterPro" id="IPR011006">
    <property type="entry name" value="CheY-like_superfamily"/>
</dbReference>
<evidence type="ECO:0000256" key="6">
    <source>
        <dbReference type="ARBA" id="ARBA00023125"/>
    </source>
</evidence>
<accession>A0A9J7BWY6</accession>
<dbReference type="PROSITE" id="PS00676">
    <property type="entry name" value="SIGMA54_INTERACT_2"/>
    <property type="match status" value="1"/>
</dbReference>
<dbReference type="Pfam" id="PF00158">
    <property type="entry name" value="Sigma54_activat"/>
    <property type="match status" value="1"/>
</dbReference>
<dbReference type="KEGG" id="orp:MOP44_05525"/>
<evidence type="ECO:0000256" key="1">
    <source>
        <dbReference type="ARBA" id="ARBA00022553"/>
    </source>
</evidence>
<feature type="domain" description="Sigma-54 factor interaction" evidence="9">
    <location>
        <begin position="144"/>
        <end position="373"/>
    </location>
</feature>
<evidence type="ECO:0000256" key="7">
    <source>
        <dbReference type="ARBA" id="ARBA00023163"/>
    </source>
</evidence>
<keyword evidence="3" id="KW-0067">ATP-binding</keyword>
<dbReference type="PROSITE" id="PS50045">
    <property type="entry name" value="SIGMA54_INTERACT_4"/>
    <property type="match status" value="1"/>
</dbReference>
<dbReference type="SMART" id="SM00448">
    <property type="entry name" value="REC"/>
    <property type="match status" value="1"/>
</dbReference>
<protein>
    <submittedName>
        <fullName evidence="11">Sigma-54 dependent transcriptional regulator</fullName>
    </submittedName>
</protein>
<dbReference type="PROSITE" id="PS50110">
    <property type="entry name" value="RESPONSE_REGULATORY"/>
    <property type="match status" value="1"/>
</dbReference>
<dbReference type="FunFam" id="3.40.50.2300:FF:000018">
    <property type="entry name" value="DNA-binding transcriptional regulator NtrC"/>
    <property type="match status" value="1"/>
</dbReference>
<dbReference type="Gene3D" id="3.40.50.300">
    <property type="entry name" value="P-loop containing nucleotide triphosphate hydrolases"/>
    <property type="match status" value="1"/>
</dbReference>
<dbReference type="GO" id="GO:0005524">
    <property type="term" value="F:ATP binding"/>
    <property type="evidence" value="ECO:0007669"/>
    <property type="project" value="UniProtKB-KW"/>
</dbReference>
<dbReference type="Gene3D" id="1.10.10.60">
    <property type="entry name" value="Homeodomain-like"/>
    <property type="match status" value="1"/>
</dbReference>
<dbReference type="GO" id="GO:0043565">
    <property type="term" value="F:sequence-specific DNA binding"/>
    <property type="evidence" value="ECO:0007669"/>
    <property type="project" value="InterPro"/>
</dbReference>
<dbReference type="PROSITE" id="PS00688">
    <property type="entry name" value="SIGMA54_INTERACT_3"/>
    <property type="match status" value="1"/>
</dbReference>
<dbReference type="EMBL" id="CP093313">
    <property type="protein sequence ID" value="UWZ85398.1"/>
    <property type="molecule type" value="Genomic_DNA"/>
</dbReference>
<dbReference type="InterPro" id="IPR002078">
    <property type="entry name" value="Sigma_54_int"/>
</dbReference>
<dbReference type="InterPro" id="IPR025662">
    <property type="entry name" value="Sigma_54_int_dom_ATP-bd_1"/>
</dbReference>
<evidence type="ECO:0000256" key="2">
    <source>
        <dbReference type="ARBA" id="ARBA00022741"/>
    </source>
</evidence>
<keyword evidence="12" id="KW-1185">Reference proteome</keyword>
<evidence type="ECO:0000256" key="3">
    <source>
        <dbReference type="ARBA" id="ARBA00022840"/>
    </source>
</evidence>
<dbReference type="CDD" id="cd00009">
    <property type="entry name" value="AAA"/>
    <property type="match status" value="1"/>
</dbReference>
<dbReference type="InterPro" id="IPR058031">
    <property type="entry name" value="AAA_lid_NorR"/>
</dbReference>
<dbReference type="RefSeq" id="WP_260794916.1">
    <property type="nucleotide sequence ID" value="NZ_CP093313.1"/>
</dbReference>
<dbReference type="SUPFAM" id="SSF52540">
    <property type="entry name" value="P-loop containing nucleoside triphosphate hydrolases"/>
    <property type="match status" value="1"/>
</dbReference>
<dbReference type="InterPro" id="IPR003593">
    <property type="entry name" value="AAA+_ATPase"/>
</dbReference>
<dbReference type="Pfam" id="PF02954">
    <property type="entry name" value="HTH_8"/>
    <property type="match status" value="1"/>
</dbReference>
<dbReference type="InterPro" id="IPR002197">
    <property type="entry name" value="HTH_Fis"/>
</dbReference>
<feature type="domain" description="Response regulatory" evidence="10">
    <location>
        <begin position="5"/>
        <end position="119"/>
    </location>
</feature>
<dbReference type="Gene3D" id="3.40.50.2300">
    <property type="match status" value="1"/>
</dbReference>
<dbReference type="PRINTS" id="PR01590">
    <property type="entry name" value="HTHFIS"/>
</dbReference>
<gene>
    <name evidence="11" type="ORF">MOP44_05525</name>
</gene>
<dbReference type="PROSITE" id="PS00675">
    <property type="entry name" value="SIGMA54_INTERACT_1"/>
    <property type="match status" value="1"/>
</dbReference>
<dbReference type="InterPro" id="IPR025944">
    <property type="entry name" value="Sigma_54_int_dom_CS"/>
</dbReference>
<proteinExistence type="predicted"/>
<dbReference type="InterPro" id="IPR009057">
    <property type="entry name" value="Homeodomain-like_sf"/>
</dbReference>
<dbReference type="SUPFAM" id="SSF52172">
    <property type="entry name" value="CheY-like"/>
    <property type="match status" value="1"/>
</dbReference>
<evidence type="ECO:0000259" key="10">
    <source>
        <dbReference type="PROSITE" id="PS50110"/>
    </source>
</evidence>
<keyword evidence="2" id="KW-0547">Nucleotide-binding</keyword>
<keyword evidence="1 8" id="KW-0597">Phosphoprotein</keyword>
<keyword evidence="5" id="KW-0805">Transcription regulation</keyword>
<dbReference type="PANTHER" id="PTHR32071">
    <property type="entry name" value="TRANSCRIPTIONAL REGULATORY PROTEIN"/>
    <property type="match status" value="1"/>
</dbReference>
<keyword evidence="7" id="KW-0804">Transcription</keyword>
<evidence type="ECO:0000313" key="12">
    <source>
        <dbReference type="Proteomes" id="UP001059380"/>
    </source>
</evidence>
<evidence type="ECO:0000256" key="8">
    <source>
        <dbReference type="PROSITE-ProRule" id="PRU00169"/>
    </source>
</evidence>
<dbReference type="InterPro" id="IPR025943">
    <property type="entry name" value="Sigma_54_int_dom_ATP-bd_2"/>
</dbReference>
<dbReference type="AlphaFoldDB" id="A0A9J7BWY6"/>
<dbReference type="GO" id="GO:0006355">
    <property type="term" value="P:regulation of DNA-templated transcription"/>
    <property type="evidence" value="ECO:0007669"/>
    <property type="project" value="InterPro"/>
</dbReference>
<dbReference type="SMART" id="SM00382">
    <property type="entry name" value="AAA"/>
    <property type="match status" value="1"/>
</dbReference>
<sequence>MPASSILVVDDDASVRRVLQMQLVEAGYTVATAQSGTEARKLLVESRPKLVITDLRMPGLDGIELLRLIADDQIQTTVIMITAFGSIETAVQAMRLGAYDYITKPIDYEALLLAVQRAMERQDLIDEVRNLRSALDRRYGFENIIGHSESLLRVLELASRVAQHDSTVLIQGETGTGKELLARAIHYNSRRRNQPFVTINCGAIPRDLIESELFGHSRGSFTGAVANKPGRIEMADNGTLFLDEIGELPLESQVKLLRVIQHGEIERVGGSAPKTVNVRIIAATHRNLAAMVEDAAFRQDLFYRLAVVPLRLPPLRERRQDIPELLEHLFRQARERHNMPNIRMAPSLVGLFAAYRWPGNIRELENIIERMLVLSNGEIITENDLPEELRQASLPQQRATLLLELPDEGISLEAVERELLLRALEKFDGNQTHAARYLDISRRTFIYRMEKHGLRQEDLTR</sequence>
<dbReference type="Pfam" id="PF00072">
    <property type="entry name" value="Response_reg"/>
    <property type="match status" value="1"/>
</dbReference>
<dbReference type="SUPFAM" id="SSF46689">
    <property type="entry name" value="Homeodomain-like"/>
    <property type="match status" value="1"/>
</dbReference>
<keyword evidence="6" id="KW-0238">DNA-binding</keyword>
<dbReference type="FunFam" id="3.40.50.300:FF:000006">
    <property type="entry name" value="DNA-binding transcriptional regulator NtrC"/>
    <property type="match status" value="1"/>
</dbReference>